<dbReference type="AlphaFoldDB" id="A0A9W9KRL8"/>
<name>A0A9W9KRL8_9EURO</name>
<dbReference type="OrthoDB" id="4151048at2759"/>
<organism evidence="1 2">
    <name type="scientific">Penicillium angulare</name>
    <dbReference type="NCBI Taxonomy" id="116970"/>
    <lineage>
        <taxon>Eukaryota</taxon>
        <taxon>Fungi</taxon>
        <taxon>Dikarya</taxon>
        <taxon>Ascomycota</taxon>
        <taxon>Pezizomycotina</taxon>
        <taxon>Eurotiomycetes</taxon>
        <taxon>Eurotiomycetidae</taxon>
        <taxon>Eurotiales</taxon>
        <taxon>Aspergillaceae</taxon>
        <taxon>Penicillium</taxon>
    </lineage>
</organism>
<protein>
    <submittedName>
        <fullName evidence="1">C6 finger domain protein</fullName>
    </submittedName>
</protein>
<dbReference type="Proteomes" id="UP001149165">
    <property type="component" value="Unassembled WGS sequence"/>
</dbReference>
<comment type="caution">
    <text evidence="1">The sequence shown here is derived from an EMBL/GenBank/DDBJ whole genome shotgun (WGS) entry which is preliminary data.</text>
</comment>
<keyword evidence="2" id="KW-1185">Reference proteome</keyword>
<evidence type="ECO:0000313" key="2">
    <source>
        <dbReference type="Proteomes" id="UP001149165"/>
    </source>
</evidence>
<reference evidence="1" key="2">
    <citation type="journal article" date="2023" name="IMA Fungus">
        <title>Comparative genomic study of the Penicillium genus elucidates a diverse pangenome and 15 lateral gene transfer events.</title>
        <authorList>
            <person name="Petersen C."/>
            <person name="Sorensen T."/>
            <person name="Nielsen M.R."/>
            <person name="Sondergaard T.E."/>
            <person name="Sorensen J.L."/>
            <person name="Fitzpatrick D.A."/>
            <person name="Frisvad J.C."/>
            <person name="Nielsen K.L."/>
        </authorList>
    </citation>
    <scope>NUCLEOTIDE SEQUENCE</scope>
    <source>
        <strain evidence="1">IBT 30069</strain>
    </source>
</reference>
<reference evidence="1" key="1">
    <citation type="submission" date="2022-11" db="EMBL/GenBank/DDBJ databases">
        <authorList>
            <person name="Petersen C."/>
        </authorList>
    </citation>
    <scope>NUCLEOTIDE SEQUENCE</scope>
    <source>
        <strain evidence="1">IBT 30069</strain>
    </source>
</reference>
<sequence>MAVGFLDSNEFSTVGTCTWVAQISRALARHAGVAPDDEHELGEANSVFIDHGPEVECDFGIPFQLDQNIVDTDMSLNLGHYFDFAQSYYPPPHGARGL</sequence>
<dbReference type="EMBL" id="JAPQKH010000001">
    <property type="protein sequence ID" value="KAJ5116822.1"/>
    <property type="molecule type" value="Genomic_DNA"/>
</dbReference>
<gene>
    <name evidence="1" type="ORF">N7456_001170</name>
</gene>
<evidence type="ECO:0000313" key="1">
    <source>
        <dbReference type="EMBL" id="KAJ5116822.1"/>
    </source>
</evidence>
<accession>A0A9W9KRL8</accession>
<proteinExistence type="predicted"/>